<keyword evidence="3" id="KW-1185">Reference proteome</keyword>
<sequence length="285" mass="32519">MRGPFLPLYGSGGIMMLVVSKPFYSNILLVYLAGCVGATALEYVVGVLMELLFKVRYWDYSDKFLNINGYVCLESTLVWGFFTVVFTHYLQIPVENFIMSIPYNFLTVFTMVLTVYVSCDFMVAFKTAIDLRDFLVYMEKAKEEMGRMQKRLDVIIAFKGEDVRETIGQRVDGISSGIGSRVEVLSSEIGSRVDVLSGKLEKSFAGLKEKLYHDPSPSMLNVREEVGEMYAKYRILMDRLAPKPIRGFFEWYRNRTILGNPGMVSGKFKTSLEEIKEKAASFRKK</sequence>
<evidence type="ECO:0000313" key="2">
    <source>
        <dbReference type="EMBL" id="SFP59388.1"/>
    </source>
</evidence>
<feature type="transmembrane region" description="Helical" evidence="1">
    <location>
        <begin position="65"/>
        <end position="89"/>
    </location>
</feature>
<feature type="transmembrane region" description="Helical" evidence="1">
    <location>
        <begin position="101"/>
        <end position="125"/>
    </location>
</feature>
<accession>A0A1I5RLE3</accession>
<feature type="transmembrane region" description="Helical" evidence="1">
    <location>
        <begin position="30"/>
        <end position="53"/>
    </location>
</feature>
<keyword evidence="1" id="KW-1133">Transmembrane helix</keyword>
<organism evidence="2 3">
    <name type="scientific">Butyrivibrio proteoclasticus</name>
    <dbReference type="NCBI Taxonomy" id="43305"/>
    <lineage>
        <taxon>Bacteria</taxon>
        <taxon>Bacillati</taxon>
        <taxon>Bacillota</taxon>
        <taxon>Clostridia</taxon>
        <taxon>Lachnospirales</taxon>
        <taxon>Lachnospiraceae</taxon>
        <taxon>Butyrivibrio</taxon>
    </lineage>
</organism>
<reference evidence="3" key="1">
    <citation type="submission" date="2016-10" db="EMBL/GenBank/DDBJ databases">
        <authorList>
            <person name="Varghese N."/>
            <person name="Submissions S."/>
        </authorList>
    </citation>
    <scope>NUCLEOTIDE SEQUENCE [LARGE SCALE GENOMIC DNA]</scope>
    <source>
        <strain evidence="3">P18</strain>
    </source>
</reference>
<dbReference type="Pfam" id="PF06541">
    <property type="entry name" value="ABC_trans_CmpB"/>
    <property type="match status" value="1"/>
</dbReference>
<dbReference type="AlphaFoldDB" id="A0A1I5RLE3"/>
<name>A0A1I5RLE3_9FIRM</name>
<proteinExistence type="predicted"/>
<evidence type="ECO:0000256" key="1">
    <source>
        <dbReference type="SAM" id="Phobius"/>
    </source>
</evidence>
<protein>
    <submittedName>
        <fullName evidence="2">Putative ABC-transporter type IV</fullName>
    </submittedName>
</protein>
<gene>
    <name evidence="2" type="ORF">SAMN04487928_10486</name>
</gene>
<dbReference type="InterPro" id="IPR010540">
    <property type="entry name" value="CmpB_TMEM229"/>
</dbReference>
<keyword evidence="1" id="KW-0472">Membrane</keyword>
<keyword evidence="1" id="KW-0812">Transmembrane</keyword>
<evidence type="ECO:0000313" key="3">
    <source>
        <dbReference type="Proteomes" id="UP000182624"/>
    </source>
</evidence>
<dbReference type="EMBL" id="FOXO01000004">
    <property type="protein sequence ID" value="SFP59388.1"/>
    <property type="molecule type" value="Genomic_DNA"/>
</dbReference>
<dbReference type="Proteomes" id="UP000182624">
    <property type="component" value="Unassembled WGS sequence"/>
</dbReference>